<dbReference type="Pfam" id="PF11188">
    <property type="entry name" value="DUF2975"/>
    <property type="match status" value="1"/>
</dbReference>
<keyword evidence="1" id="KW-0472">Membrane</keyword>
<dbReference type="InterPro" id="IPR021354">
    <property type="entry name" value="DUF2975"/>
</dbReference>
<proteinExistence type="predicted"/>
<name>A0A2T0WAP8_9LACT</name>
<evidence type="ECO:0008006" key="4">
    <source>
        <dbReference type="Google" id="ProtNLM"/>
    </source>
</evidence>
<comment type="caution">
    <text evidence="2">The sequence shown here is derived from an EMBL/GenBank/DDBJ whole genome shotgun (WGS) entry which is preliminary data.</text>
</comment>
<dbReference type="OrthoDB" id="2167340at2"/>
<dbReference type="RefSeq" id="WP_106190892.1">
    <property type="nucleotide sequence ID" value="NZ_PVTO01000003.1"/>
</dbReference>
<feature type="transmembrane region" description="Helical" evidence="1">
    <location>
        <begin position="112"/>
        <end position="133"/>
    </location>
</feature>
<feature type="transmembrane region" description="Helical" evidence="1">
    <location>
        <begin position="15"/>
        <end position="36"/>
    </location>
</feature>
<accession>A0A2T0WAP8</accession>
<feature type="transmembrane region" description="Helical" evidence="1">
    <location>
        <begin position="139"/>
        <end position="158"/>
    </location>
</feature>
<sequence length="176" mass="19790">MNVDRFRKVCSTASVLLKIVTVISVLFLLSALYGVFTGQDVWFEYNMPDFPIINSVRGFTHEADMQLAALIVSPVLVLIACYIFWKGSQLFKYLADGHTPFSYDFAETVKKLSLVLIVTDVVSPLFYSLLVTLIMEGEYYYIIGVGSSFMLGLILYAVSEIFKYGVELQTLSDETV</sequence>
<reference evidence="2 3" key="1">
    <citation type="submission" date="2018-03" db="EMBL/GenBank/DDBJ databases">
        <title>Genomic Encyclopedia of Archaeal and Bacterial Type Strains, Phase II (KMG-II): from individual species to whole genera.</title>
        <authorList>
            <person name="Goeker M."/>
        </authorList>
    </citation>
    <scope>NUCLEOTIDE SEQUENCE [LARGE SCALE GENOMIC DNA]</scope>
    <source>
        <strain evidence="2 3">DSM 13175</strain>
    </source>
</reference>
<keyword evidence="3" id="KW-1185">Reference proteome</keyword>
<evidence type="ECO:0000256" key="1">
    <source>
        <dbReference type="SAM" id="Phobius"/>
    </source>
</evidence>
<protein>
    <recommendedName>
        <fullName evidence="4">DUF2975 family protein</fullName>
    </recommendedName>
</protein>
<feature type="transmembrane region" description="Helical" evidence="1">
    <location>
        <begin position="65"/>
        <end position="85"/>
    </location>
</feature>
<evidence type="ECO:0000313" key="2">
    <source>
        <dbReference type="EMBL" id="PRY83604.1"/>
    </source>
</evidence>
<dbReference type="EMBL" id="PVTO01000003">
    <property type="protein sequence ID" value="PRY83604.1"/>
    <property type="molecule type" value="Genomic_DNA"/>
</dbReference>
<evidence type="ECO:0000313" key="3">
    <source>
        <dbReference type="Proteomes" id="UP000238205"/>
    </source>
</evidence>
<keyword evidence="1" id="KW-1133">Transmembrane helix</keyword>
<keyword evidence="1" id="KW-0812">Transmembrane</keyword>
<organism evidence="2 3">
    <name type="scientific">Alkalibacterium olivapovliticus</name>
    <dbReference type="NCBI Taxonomy" id="99907"/>
    <lineage>
        <taxon>Bacteria</taxon>
        <taxon>Bacillati</taxon>
        <taxon>Bacillota</taxon>
        <taxon>Bacilli</taxon>
        <taxon>Lactobacillales</taxon>
        <taxon>Carnobacteriaceae</taxon>
        <taxon>Alkalibacterium</taxon>
    </lineage>
</organism>
<dbReference type="Proteomes" id="UP000238205">
    <property type="component" value="Unassembled WGS sequence"/>
</dbReference>
<dbReference type="AlphaFoldDB" id="A0A2T0WAP8"/>
<gene>
    <name evidence="2" type="ORF">CLV38_10327</name>
</gene>